<dbReference type="Pfam" id="PF13181">
    <property type="entry name" value="TPR_8"/>
    <property type="match status" value="2"/>
</dbReference>
<dbReference type="InterPro" id="IPR050482">
    <property type="entry name" value="Sensor_HK_TwoCompSys"/>
</dbReference>
<keyword evidence="10" id="KW-0472">Membrane</keyword>
<evidence type="ECO:0000256" key="6">
    <source>
        <dbReference type="ARBA" id="ARBA00022777"/>
    </source>
</evidence>
<dbReference type="InterPro" id="IPR005467">
    <property type="entry name" value="His_kinase_dom"/>
</dbReference>
<dbReference type="SUPFAM" id="SSF48452">
    <property type="entry name" value="TPR-like"/>
    <property type="match status" value="1"/>
</dbReference>
<dbReference type="InterPro" id="IPR019734">
    <property type="entry name" value="TPR_rpt"/>
</dbReference>
<dbReference type="CDD" id="cd16917">
    <property type="entry name" value="HATPase_UhpB-NarQ-NarX-like"/>
    <property type="match status" value="1"/>
</dbReference>
<feature type="signal peptide" evidence="11">
    <location>
        <begin position="1"/>
        <end position="19"/>
    </location>
</feature>
<keyword evidence="11" id="KW-0732">Signal</keyword>
<dbReference type="GO" id="GO:0046983">
    <property type="term" value="F:protein dimerization activity"/>
    <property type="evidence" value="ECO:0007669"/>
    <property type="project" value="InterPro"/>
</dbReference>
<reference evidence="13" key="2">
    <citation type="submission" date="2020-09" db="EMBL/GenBank/DDBJ databases">
        <authorList>
            <person name="Sun Q."/>
            <person name="Zhou Y."/>
        </authorList>
    </citation>
    <scope>NUCLEOTIDE SEQUENCE</scope>
    <source>
        <strain evidence="13">CGMCC 1.15958</strain>
    </source>
</reference>
<keyword evidence="10" id="KW-1133">Transmembrane helix</keyword>
<dbReference type="Pfam" id="PF07730">
    <property type="entry name" value="HisKA_3"/>
    <property type="match status" value="1"/>
</dbReference>
<keyword evidence="8" id="KW-0902">Two-component regulatory system</keyword>
<keyword evidence="10" id="KW-0812">Transmembrane</keyword>
<evidence type="ECO:0000256" key="1">
    <source>
        <dbReference type="ARBA" id="ARBA00000085"/>
    </source>
</evidence>
<keyword evidence="14" id="KW-1185">Reference proteome</keyword>
<keyword evidence="5" id="KW-0547">Nucleotide-binding</keyword>
<evidence type="ECO:0000256" key="8">
    <source>
        <dbReference type="ARBA" id="ARBA00023012"/>
    </source>
</evidence>
<dbReference type="SMART" id="SM00028">
    <property type="entry name" value="TPR"/>
    <property type="match status" value="5"/>
</dbReference>
<dbReference type="GO" id="GO:0000155">
    <property type="term" value="F:phosphorelay sensor kinase activity"/>
    <property type="evidence" value="ECO:0007669"/>
    <property type="project" value="InterPro"/>
</dbReference>
<protein>
    <recommendedName>
        <fullName evidence="2">histidine kinase</fullName>
        <ecNumber evidence="2">2.7.13.3</ecNumber>
    </recommendedName>
</protein>
<evidence type="ECO:0000256" key="4">
    <source>
        <dbReference type="ARBA" id="ARBA00022679"/>
    </source>
</evidence>
<evidence type="ECO:0000256" key="5">
    <source>
        <dbReference type="ARBA" id="ARBA00022741"/>
    </source>
</evidence>
<keyword evidence="4" id="KW-0808">Transferase</keyword>
<dbReference type="PANTHER" id="PTHR24421">
    <property type="entry name" value="NITRATE/NITRITE SENSOR PROTEIN NARX-RELATED"/>
    <property type="match status" value="1"/>
</dbReference>
<dbReference type="EMBL" id="BMKK01000002">
    <property type="protein sequence ID" value="GGD49561.1"/>
    <property type="molecule type" value="Genomic_DNA"/>
</dbReference>
<evidence type="ECO:0000256" key="2">
    <source>
        <dbReference type="ARBA" id="ARBA00012438"/>
    </source>
</evidence>
<evidence type="ECO:0000313" key="13">
    <source>
        <dbReference type="EMBL" id="GGD49561.1"/>
    </source>
</evidence>
<organism evidence="13 14">
    <name type="scientific">Emticicia aquatilis</name>
    <dbReference type="NCBI Taxonomy" id="1537369"/>
    <lineage>
        <taxon>Bacteria</taxon>
        <taxon>Pseudomonadati</taxon>
        <taxon>Bacteroidota</taxon>
        <taxon>Cytophagia</taxon>
        <taxon>Cytophagales</taxon>
        <taxon>Leadbetterellaceae</taxon>
        <taxon>Emticicia</taxon>
    </lineage>
</organism>
<dbReference type="InterPro" id="IPR011712">
    <property type="entry name" value="Sig_transdc_His_kin_sub3_dim/P"/>
</dbReference>
<comment type="catalytic activity">
    <reaction evidence="1">
        <text>ATP + protein L-histidine = ADP + protein N-phospho-L-histidine.</text>
        <dbReference type="EC" id="2.7.13.3"/>
    </reaction>
</comment>
<dbReference type="RefSeq" id="WP_188765140.1">
    <property type="nucleotide sequence ID" value="NZ_BMKK01000002.1"/>
</dbReference>
<feature type="chain" id="PRO_5037778282" description="histidine kinase" evidence="11">
    <location>
        <begin position="20"/>
        <end position="631"/>
    </location>
</feature>
<evidence type="ECO:0000256" key="10">
    <source>
        <dbReference type="SAM" id="Phobius"/>
    </source>
</evidence>
<proteinExistence type="predicted"/>
<name>A0A916YKH9_9BACT</name>
<dbReference type="AlphaFoldDB" id="A0A916YKH9"/>
<feature type="repeat" description="TPR" evidence="9">
    <location>
        <begin position="286"/>
        <end position="319"/>
    </location>
</feature>
<dbReference type="PROSITE" id="PS50109">
    <property type="entry name" value="HIS_KIN"/>
    <property type="match status" value="1"/>
</dbReference>
<dbReference type="GO" id="GO:0005524">
    <property type="term" value="F:ATP binding"/>
    <property type="evidence" value="ECO:0007669"/>
    <property type="project" value="UniProtKB-KW"/>
</dbReference>
<keyword evidence="6" id="KW-0418">Kinase</keyword>
<evidence type="ECO:0000256" key="11">
    <source>
        <dbReference type="SAM" id="SignalP"/>
    </source>
</evidence>
<dbReference type="GO" id="GO:0016020">
    <property type="term" value="C:membrane"/>
    <property type="evidence" value="ECO:0007669"/>
    <property type="project" value="InterPro"/>
</dbReference>
<dbReference type="InterPro" id="IPR036890">
    <property type="entry name" value="HATPase_C_sf"/>
</dbReference>
<reference evidence="13" key="1">
    <citation type="journal article" date="2014" name="Int. J. Syst. Evol. Microbiol.">
        <title>Complete genome sequence of Corynebacterium casei LMG S-19264T (=DSM 44701T), isolated from a smear-ripened cheese.</title>
        <authorList>
            <consortium name="US DOE Joint Genome Institute (JGI-PGF)"/>
            <person name="Walter F."/>
            <person name="Albersmeier A."/>
            <person name="Kalinowski J."/>
            <person name="Ruckert C."/>
        </authorList>
    </citation>
    <scope>NUCLEOTIDE SEQUENCE</scope>
    <source>
        <strain evidence="13">CGMCC 1.15958</strain>
    </source>
</reference>
<evidence type="ECO:0000256" key="3">
    <source>
        <dbReference type="ARBA" id="ARBA00022553"/>
    </source>
</evidence>
<feature type="transmembrane region" description="Helical" evidence="10">
    <location>
        <begin position="400"/>
        <end position="419"/>
    </location>
</feature>
<evidence type="ECO:0000259" key="12">
    <source>
        <dbReference type="PROSITE" id="PS50109"/>
    </source>
</evidence>
<dbReference type="PANTHER" id="PTHR24421:SF10">
    <property type="entry name" value="NITRATE_NITRITE SENSOR PROTEIN NARQ"/>
    <property type="match status" value="1"/>
</dbReference>
<gene>
    <name evidence="13" type="ORF">GCM10011514_12150</name>
</gene>
<comment type="caution">
    <text evidence="13">The sequence shown here is derived from an EMBL/GenBank/DDBJ whole genome shotgun (WGS) entry which is preliminary data.</text>
</comment>
<dbReference type="PROSITE" id="PS50005">
    <property type="entry name" value="TPR"/>
    <property type="match status" value="1"/>
</dbReference>
<dbReference type="Gene3D" id="1.25.40.10">
    <property type="entry name" value="Tetratricopeptide repeat domain"/>
    <property type="match status" value="2"/>
</dbReference>
<dbReference type="Gene3D" id="1.20.5.1930">
    <property type="match status" value="1"/>
</dbReference>
<dbReference type="InterPro" id="IPR003594">
    <property type="entry name" value="HATPase_dom"/>
</dbReference>
<dbReference type="Gene3D" id="3.30.565.10">
    <property type="entry name" value="Histidine kinase-like ATPase, C-terminal domain"/>
    <property type="match status" value="1"/>
</dbReference>
<keyword evidence="7" id="KW-0067">ATP-binding</keyword>
<keyword evidence="9" id="KW-0802">TPR repeat</keyword>
<dbReference type="EC" id="2.7.13.3" evidence="2"/>
<dbReference type="InterPro" id="IPR011990">
    <property type="entry name" value="TPR-like_helical_dom_sf"/>
</dbReference>
<dbReference type="Pfam" id="PF02518">
    <property type="entry name" value="HATPase_c"/>
    <property type="match status" value="1"/>
</dbReference>
<evidence type="ECO:0000256" key="7">
    <source>
        <dbReference type="ARBA" id="ARBA00022840"/>
    </source>
</evidence>
<keyword evidence="3" id="KW-0597">Phosphoprotein</keyword>
<dbReference type="Proteomes" id="UP000609064">
    <property type="component" value="Unassembled WGS sequence"/>
</dbReference>
<feature type="domain" description="Histidine kinase" evidence="12">
    <location>
        <begin position="441"/>
        <end position="631"/>
    </location>
</feature>
<sequence>MKTFYLGITLLLFSYLVQAQVPKSEDSLRIFLQTKPKDTLYIWAMRPYALKLIYEKADYKKADSLAEAIKSLAEKLNYGRGIYFHYLIKGIVNNQKALYKEELAFYEKSLMAVEKYKLNNYLREAALGNIALAHRNLGNKDKAMEWALKAIELQEKNNFPLKFLDAGPYGLVSGVLKAYKKPLEAIKYTLKALEIVTKKEDLQGMGIQENKLGNLYDDMGKEKEALSHYLKGLDYAKKANYLLLQTDLLSNVGRTYANLGQPKKGEPFLLENEKLCRQLESAVGLQTATGILGEFYLEQKDYPKAEKYLNEAYQLNNKVEDIDDKLYATEILSSFYSKTNNFKKAYNLLKEYNALKDSSAKIESEELSRDLLAKYETEKKETQIKLLNEESKSANFQKNAYLIGGILIILLASFMFFSLQNRNKLKRFEEQQFLRNRIAADLHDEIGSTLSSISILSEIVAMQQKKGEYKPEIMSQVSNDAREVIDKMDDIIWTINPSNDNFSNLETRIKTFAIPLFESKDINFEFKFSPELENIKIDMSKRRDIYLILKEAINNLVKYSECKNAKIEIDIVNSKIIFTVIDDGRGFDINAQSSRNGLKNMKMRAEKIGAELKIESKVGEGSKIALGISNY</sequence>
<evidence type="ECO:0000256" key="9">
    <source>
        <dbReference type="PROSITE-ProRule" id="PRU00339"/>
    </source>
</evidence>
<accession>A0A916YKH9</accession>
<dbReference type="SUPFAM" id="SSF55874">
    <property type="entry name" value="ATPase domain of HSP90 chaperone/DNA topoisomerase II/histidine kinase"/>
    <property type="match status" value="1"/>
</dbReference>
<evidence type="ECO:0000313" key="14">
    <source>
        <dbReference type="Proteomes" id="UP000609064"/>
    </source>
</evidence>